<dbReference type="FunCoup" id="A0A2R6Q9L0">
    <property type="interactions" value="1879"/>
</dbReference>
<protein>
    <submittedName>
        <fullName evidence="1">Bromodomain-containing protein</fullName>
    </submittedName>
</protein>
<reference evidence="2" key="2">
    <citation type="journal article" date="2018" name="BMC Genomics">
        <title>A manually annotated Actinidia chinensis var. chinensis (kiwifruit) genome highlights the challenges associated with draft genomes and gene prediction in plants.</title>
        <authorList>
            <person name="Pilkington S.M."/>
            <person name="Crowhurst R."/>
            <person name="Hilario E."/>
            <person name="Nardozza S."/>
            <person name="Fraser L."/>
            <person name="Peng Y."/>
            <person name="Gunaseelan K."/>
            <person name="Simpson R."/>
            <person name="Tahir J."/>
            <person name="Deroles S.C."/>
            <person name="Templeton K."/>
            <person name="Luo Z."/>
            <person name="Davy M."/>
            <person name="Cheng C."/>
            <person name="McNeilage M."/>
            <person name="Scaglione D."/>
            <person name="Liu Y."/>
            <person name="Zhang Q."/>
            <person name="Datson P."/>
            <person name="De Silva N."/>
            <person name="Gardiner S.E."/>
            <person name="Bassett H."/>
            <person name="Chagne D."/>
            <person name="McCallum J."/>
            <person name="Dzierzon H."/>
            <person name="Deng C."/>
            <person name="Wang Y.Y."/>
            <person name="Barron L."/>
            <person name="Manako K."/>
            <person name="Bowen J."/>
            <person name="Foster T.M."/>
            <person name="Erridge Z.A."/>
            <person name="Tiffin H."/>
            <person name="Waite C.N."/>
            <person name="Davies K.M."/>
            <person name="Grierson E.P."/>
            <person name="Laing W.A."/>
            <person name="Kirk R."/>
            <person name="Chen X."/>
            <person name="Wood M."/>
            <person name="Montefiori M."/>
            <person name="Brummell D.A."/>
            <person name="Schwinn K.E."/>
            <person name="Catanach A."/>
            <person name="Fullerton C."/>
            <person name="Li D."/>
            <person name="Meiyalaghan S."/>
            <person name="Nieuwenhuizen N."/>
            <person name="Read N."/>
            <person name="Prakash R."/>
            <person name="Hunter D."/>
            <person name="Zhang H."/>
            <person name="McKenzie M."/>
            <person name="Knabel M."/>
            <person name="Harris A."/>
            <person name="Allan A.C."/>
            <person name="Gleave A."/>
            <person name="Chen A."/>
            <person name="Janssen B.J."/>
            <person name="Plunkett B."/>
            <person name="Ampomah-Dwamena C."/>
            <person name="Voogd C."/>
            <person name="Leif D."/>
            <person name="Lafferty D."/>
            <person name="Souleyre E.J.F."/>
            <person name="Varkonyi-Gasic E."/>
            <person name="Gambi F."/>
            <person name="Hanley J."/>
            <person name="Yao J.L."/>
            <person name="Cheung J."/>
            <person name="David K.M."/>
            <person name="Warren B."/>
            <person name="Marsh K."/>
            <person name="Snowden K.C."/>
            <person name="Lin-Wang K."/>
            <person name="Brian L."/>
            <person name="Martinez-Sanchez M."/>
            <person name="Wang M."/>
            <person name="Ileperuma N."/>
            <person name="Macnee N."/>
            <person name="Campin R."/>
            <person name="McAtee P."/>
            <person name="Drummond R.S.M."/>
            <person name="Espley R.V."/>
            <person name="Ireland H.S."/>
            <person name="Wu R."/>
            <person name="Atkinson R.G."/>
            <person name="Karunairetnam S."/>
            <person name="Bulley S."/>
            <person name="Chunkath S."/>
            <person name="Hanley Z."/>
            <person name="Storey R."/>
            <person name="Thrimawithana A.H."/>
            <person name="Thomson S."/>
            <person name="David C."/>
            <person name="Testolin R."/>
            <person name="Huang H."/>
            <person name="Hellens R.P."/>
            <person name="Schaffer R.J."/>
        </authorList>
    </citation>
    <scope>NUCLEOTIDE SEQUENCE [LARGE SCALE GENOMIC DNA]</scope>
    <source>
        <strain evidence="2">cv. Red5</strain>
    </source>
</reference>
<dbReference type="PANTHER" id="PTHR36360:SF1">
    <property type="entry name" value="ACTIN T1-LIKE PROTEIN"/>
    <property type="match status" value="1"/>
</dbReference>
<keyword evidence="2" id="KW-1185">Reference proteome</keyword>
<dbReference type="Proteomes" id="UP000241394">
    <property type="component" value="Chromosome LG18"/>
</dbReference>
<dbReference type="Gramene" id="PSS04592">
    <property type="protein sequence ID" value="PSS04592"/>
    <property type="gene ID" value="CEY00_Acc20448"/>
</dbReference>
<dbReference type="EMBL" id="NKQK01000018">
    <property type="protein sequence ID" value="PSS04592.1"/>
    <property type="molecule type" value="Genomic_DNA"/>
</dbReference>
<dbReference type="OMA" id="FTNIWIG"/>
<comment type="caution">
    <text evidence="1">The sequence shown here is derived from an EMBL/GenBank/DDBJ whole genome shotgun (WGS) entry which is preliminary data.</text>
</comment>
<dbReference type="PANTHER" id="PTHR36360">
    <property type="entry name" value="ACTIN T1-LIKE PROTEIN"/>
    <property type="match status" value="1"/>
</dbReference>
<reference evidence="1 2" key="1">
    <citation type="submission" date="2017-07" db="EMBL/GenBank/DDBJ databases">
        <title>An improved, manually edited Actinidia chinensis var. chinensis (kiwifruit) genome highlights the challenges associated with draft genomes and gene prediction in plants.</title>
        <authorList>
            <person name="Pilkington S."/>
            <person name="Crowhurst R."/>
            <person name="Hilario E."/>
            <person name="Nardozza S."/>
            <person name="Fraser L."/>
            <person name="Peng Y."/>
            <person name="Gunaseelan K."/>
            <person name="Simpson R."/>
            <person name="Tahir J."/>
            <person name="Deroles S."/>
            <person name="Templeton K."/>
            <person name="Luo Z."/>
            <person name="Davy M."/>
            <person name="Cheng C."/>
            <person name="Mcneilage M."/>
            <person name="Scaglione D."/>
            <person name="Liu Y."/>
            <person name="Zhang Q."/>
            <person name="Datson P."/>
            <person name="De Silva N."/>
            <person name="Gardiner S."/>
            <person name="Bassett H."/>
            <person name="Chagne D."/>
            <person name="Mccallum J."/>
            <person name="Dzierzon H."/>
            <person name="Deng C."/>
            <person name="Wang Y.-Y."/>
            <person name="Barron N."/>
            <person name="Manako K."/>
            <person name="Bowen J."/>
            <person name="Foster T."/>
            <person name="Erridge Z."/>
            <person name="Tiffin H."/>
            <person name="Waite C."/>
            <person name="Davies K."/>
            <person name="Grierson E."/>
            <person name="Laing W."/>
            <person name="Kirk R."/>
            <person name="Chen X."/>
            <person name="Wood M."/>
            <person name="Montefiori M."/>
            <person name="Brummell D."/>
            <person name="Schwinn K."/>
            <person name="Catanach A."/>
            <person name="Fullerton C."/>
            <person name="Li D."/>
            <person name="Meiyalaghan S."/>
            <person name="Nieuwenhuizen N."/>
            <person name="Read N."/>
            <person name="Prakash R."/>
            <person name="Hunter D."/>
            <person name="Zhang H."/>
            <person name="Mckenzie M."/>
            <person name="Knabel M."/>
            <person name="Harris A."/>
            <person name="Allan A."/>
            <person name="Chen A."/>
            <person name="Janssen B."/>
            <person name="Plunkett B."/>
            <person name="Dwamena C."/>
            <person name="Voogd C."/>
            <person name="Leif D."/>
            <person name="Lafferty D."/>
            <person name="Souleyre E."/>
            <person name="Varkonyi-Gasic E."/>
            <person name="Gambi F."/>
            <person name="Hanley J."/>
            <person name="Yao J.-L."/>
            <person name="Cheung J."/>
            <person name="David K."/>
            <person name="Warren B."/>
            <person name="Marsh K."/>
            <person name="Snowden K."/>
            <person name="Lin-Wang K."/>
            <person name="Brian L."/>
            <person name="Martinez-Sanchez M."/>
            <person name="Wang M."/>
            <person name="Ileperuma N."/>
            <person name="Macnee N."/>
            <person name="Campin R."/>
            <person name="Mcatee P."/>
            <person name="Drummond R."/>
            <person name="Espley R."/>
            <person name="Ireland H."/>
            <person name="Wu R."/>
            <person name="Atkinson R."/>
            <person name="Karunairetnam S."/>
            <person name="Bulley S."/>
            <person name="Chunkath S."/>
            <person name="Hanley Z."/>
            <person name="Storey R."/>
            <person name="Thrimawithana A."/>
            <person name="Thomson S."/>
            <person name="David C."/>
            <person name="Testolin R."/>
        </authorList>
    </citation>
    <scope>NUCLEOTIDE SEQUENCE [LARGE SCALE GENOMIC DNA]</scope>
    <source>
        <strain evidence="2">cv. Red5</strain>
        <tissue evidence="1">Young leaf</tissue>
    </source>
</reference>
<sequence>MDKFFANVYRGDPGIPHANPDKFADIWIASAIFSACAWNNPYMWRLSNKFNWHDHAMLYEQYHLKKALEKKQPYEYLWNKMPRKVQHAYYINWPTYFP</sequence>
<dbReference type="OrthoDB" id="2011628at2759"/>
<accession>A0A2R6Q9L0</accession>
<dbReference type="AlphaFoldDB" id="A0A2R6Q9L0"/>
<dbReference type="InParanoid" id="A0A2R6Q9L0"/>
<proteinExistence type="predicted"/>
<organism evidence="1 2">
    <name type="scientific">Actinidia chinensis var. chinensis</name>
    <name type="common">Chinese soft-hair kiwi</name>
    <dbReference type="NCBI Taxonomy" id="1590841"/>
    <lineage>
        <taxon>Eukaryota</taxon>
        <taxon>Viridiplantae</taxon>
        <taxon>Streptophyta</taxon>
        <taxon>Embryophyta</taxon>
        <taxon>Tracheophyta</taxon>
        <taxon>Spermatophyta</taxon>
        <taxon>Magnoliopsida</taxon>
        <taxon>eudicotyledons</taxon>
        <taxon>Gunneridae</taxon>
        <taxon>Pentapetalae</taxon>
        <taxon>asterids</taxon>
        <taxon>Ericales</taxon>
        <taxon>Actinidiaceae</taxon>
        <taxon>Actinidia</taxon>
    </lineage>
</organism>
<gene>
    <name evidence="1" type="ORF">CEY00_Acc20448</name>
</gene>
<name>A0A2R6Q9L0_ACTCC</name>
<evidence type="ECO:0000313" key="1">
    <source>
        <dbReference type="EMBL" id="PSS04592.1"/>
    </source>
</evidence>
<evidence type="ECO:0000313" key="2">
    <source>
        <dbReference type="Proteomes" id="UP000241394"/>
    </source>
</evidence>
<dbReference type="STRING" id="1590841.A0A2R6Q9L0"/>